<reference evidence="7 9" key="2">
    <citation type="journal article" date="2013" name="Nature">
        <title>Insights into bilaterian evolution from three spiralian genomes.</title>
        <authorList>
            <person name="Simakov O."/>
            <person name="Marletaz F."/>
            <person name="Cho S.J."/>
            <person name="Edsinger-Gonzales E."/>
            <person name="Havlak P."/>
            <person name="Hellsten U."/>
            <person name="Kuo D.H."/>
            <person name="Larsson T."/>
            <person name="Lv J."/>
            <person name="Arendt D."/>
            <person name="Savage R."/>
            <person name="Osoegawa K."/>
            <person name="de Jong P."/>
            <person name="Grimwood J."/>
            <person name="Chapman J.A."/>
            <person name="Shapiro H."/>
            <person name="Aerts A."/>
            <person name="Otillar R.P."/>
            <person name="Terry A.Y."/>
            <person name="Boore J.L."/>
            <person name="Grigoriev I.V."/>
            <person name="Lindberg D.R."/>
            <person name="Seaver E.C."/>
            <person name="Weisblat D.A."/>
            <person name="Putnam N.H."/>
            <person name="Rokhsar D.S."/>
        </authorList>
    </citation>
    <scope>NUCLEOTIDE SEQUENCE</scope>
</reference>
<keyword evidence="4 5" id="KW-0472">Membrane</keyword>
<accession>T1G454</accession>
<dbReference type="OMA" id="LTWMFGI"/>
<evidence type="ECO:0000259" key="6">
    <source>
        <dbReference type="PROSITE" id="PS50261"/>
    </source>
</evidence>
<evidence type="ECO:0000256" key="3">
    <source>
        <dbReference type="ARBA" id="ARBA00022989"/>
    </source>
</evidence>
<sequence length="133" mass="15036">CWLSTEHGFSWVFLAPVISILTVGAFHSICIINQIIRYHLCLSIAELSCYSSIHSWIKSALVLMVILGSTWLLGVFNINQSSITMVYLFTILNTLQGFLIFLFHCLLNKKVGFLMLTYIMNSIIKSLNSNNSL</sequence>
<organism evidence="8 9">
    <name type="scientific">Helobdella robusta</name>
    <name type="common">Californian leech</name>
    <dbReference type="NCBI Taxonomy" id="6412"/>
    <lineage>
        <taxon>Eukaryota</taxon>
        <taxon>Metazoa</taxon>
        <taxon>Spiralia</taxon>
        <taxon>Lophotrochozoa</taxon>
        <taxon>Annelida</taxon>
        <taxon>Clitellata</taxon>
        <taxon>Hirudinea</taxon>
        <taxon>Rhynchobdellida</taxon>
        <taxon>Glossiphoniidae</taxon>
        <taxon>Helobdella</taxon>
    </lineage>
</organism>
<dbReference type="OrthoDB" id="1100386at2759"/>
<dbReference type="Pfam" id="PF00002">
    <property type="entry name" value="7tm_2"/>
    <property type="match status" value="1"/>
</dbReference>
<dbReference type="HOGENOM" id="CLU_1911868_0_0_1"/>
<dbReference type="STRING" id="6412.T1G454"/>
<gene>
    <name evidence="8" type="primary">20215852</name>
    <name evidence="7" type="ORF">HELRODRAFT_80788</name>
</gene>
<dbReference type="PRINTS" id="PR00249">
    <property type="entry name" value="GPCRSECRETIN"/>
</dbReference>
<dbReference type="InterPro" id="IPR017983">
    <property type="entry name" value="GPCR_2_secretin-like_CS"/>
</dbReference>
<dbReference type="PANTHER" id="PTHR12011:SF471">
    <property type="entry name" value="G-PROTEIN COUPLED RECEPTORS FAMILY 2 PROFILE 2 DOMAIN-CONTAINING PROTEIN"/>
    <property type="match status" value="1"/>
</dbReference>
<dbReference type="PROSITE" id="PS50261">
    <property type="entry name" value="G_PROTEIN_RECEP_F2_4"/>
    <property type="match status" value="1"/>
</dbReference>
<evidence type="ECO:0000256" key="1">
    <source>
        <dbReference type="ARBA" id="ARBA00004141"/>
    </source>
</evidence>
<dbReference type="GeneID" id="20215852"/>
<dbReference type="Proteomes" id="UP000015101">
    <property type="component" value="Unassembled WGS sequence"/>
</dbReference>
<reference evidence="8" key="3">
    <citation type="submission" date="2015-06" db="UniProtKB">
        <authorList>
            <consortium name="EnsemblMetazoa"/>
        </authorList>
    </citation>
    <scope>IDENTIFICATION</scope>
</reference>
<dbReference type="AlphaFoldDB" id="T1G454"/>
<feature type="transmembrane region" description="Helical" evidence="5">
    <location>
        <begin position="84"/>
        <end position="107"/>
    </location>
</feature>
<feature type="transmembrane region" description="Helical" evidence="5">
    <location>
        <begin position="56"/>
        <end position="78"/>
    </location>
</feature>
<evidence type="ECO:0000256" key="2">
    <source>
        <dbReference type="ARBA" id="ARBA00022692"/>
    </source>
</evidence>
<keyword evidence="9" id="KW-1185">Reference proteome</keyword>
<evidence type="ECO:0000256" key="4">
    <source>
        <dbReference type="ARBA" id="ARBA00023136"/>
    </source>
</evidence>
<dbReference type="GO" id="GO:0016020">
    <property type="term" value="C:membrane"/>
    <property type="evidence" value="ECO:0007669"/>
    <property type="project" value="UniProtKB-SubCell"/>
</dbReference>
<dbReference type="CTD" id="20215852"/>
<dbReference type="PANTHER" id="PTHR12011">
    <property type="entry name" value="ADHESION G-PROTEIN COUPLED RECEPTOR"/>
    <property type="match status" value="1"/>
</dbReference>
<dbReference type="EMBL" id="AMQM01004767">
    <property type="status" value="NOT_ANNOTATED_CDS"/>
    <property type="molecule type" value="Genomic_DNA"/>
</dbReference>
<evidence type="ECO:0000313" key="8">
    <source>
        <dbReference type="EnsemblMetazoa" id="HelroP80788"/>
    </source>
</evidence>
<dbReference type="EMBL" id="KB096676">
    <property type="protein sequence ID" value="ESO03087.1"/>
    <property type="molecule type" value="Genomic_DNA"/>
</dbReference>
<dbReference type="KEGG" id="hro:HELRODRAFT_80788"/>
<proteinExistence type="predicted"/>
<feature type="domain" description="G-protein coupled receptors family 2 profile 2" evidence="6">
    <location>
        <begin position="1"/>
        <end position="108"/>
    </location>
</feature>
<dbReference type="GO" id="GO:0007166">
    <property type="term" value="P:cell surface receptor signaling pathway"/>
    <property type="evidence" value="ECO:0007669"/>
    <property type="project" value="InterPro"/>
</dbReference>
<keyword evidence="2 5" id="KW-0812">Transmembrane</keyword>
<comment type="subcellular location">
    <subcellularLocation>
        <location evidence="1">Membrane</location>
        <topology evidence="1">Multi-pass membrane protein</topology>
    </subcellularLocation>
</comment>
<dbReference type="eggNOG" id="KOG4193">
    <property type="taxonomic scope" value="Eukaryota"/>
</dbReference>
<dbReference type="EnsemblMetazoa" id="HelroT80788">
    <property type="protein sequence ID" value="HelroP80788"/>
    <property type="gene ID" value="HelroG80788"/>
</dbReference>
<evidence type="ECO:0000313" key="9">
    <source>
        <dbReference type="Proteomes" id="UP000015101"/>
    </source>
</evidence>
<dbReference type="GO" id="GO:0004930">
    <property type="term" value="F:G protein-coupled receptor activity"/>
    <property type="evidence" value="ECO:0007669"/>
    <property type="project" value="InterPro"/>
</dbReference>
<name>T1G454_HELRO</name>
<dbReference type="PROSITE" id="PS00650">
    <property type="entry name" value="G_PROTEIN_RECEP_F2_2"/>
    <property type="match status" value="1"/>
</dbReference>
<keyword evidence="3 5" id="KW-1133">Transmembrane helix</keyword>
<dbReference type="RefSeq" id="XP_009018780.1">
    <property type="nucleotide sequence ID" value="XM_009020532.1"/>
</dbReference>
<reference evidence="9" key="1">
    <citation type="submission" date="2012-12" db="EMBL/GenBank/DDBJ databases">
        <authorList>
            <person name="Hellsten U."/>
            <person name="Grimwood J."/>
            <person name="Chapman J.A."/>
            <person name="Shapiro H."/>
            <person name="Aerts A."/>
            <person name="Otillar R.P."/>
            <person name="Terry A.Y."/>
            <person name="Boore J.L."/>
            <person name="Simakov O."/>
            <person name="Marletaz F."/>
            <person name="Cho S.-J."/>
            <person name="Edsinger-Gonzales E."/>
            <person name="Havlak P."/>
            <person name="Kuo D.-H."/>
            <person name="Larsson T."/>
            <person name="Lv J."/>
            <person name="Arendt D."/>
            <person name="Savage R."/>
            <person name="Osoegawa K."/>
            <person name="de Jong P."/>
            <person name="Lindberg D.R."/>
            <person name="Seaver E.C."/>
            <person name="Weisblat D.A."/>
            <person name="Putnam N.H."/>
            <person name="Grigoriev I.V."/>
            <person name="Rokhsar D.S."/>
        </authorList>
    </citation>
    <scope>NUCLEOTIDE SEQUENCE</scope>
</reference>
<protein>
    <recommendedName>
        <fullName evidence="6">G-protein coupled receptors family 2 profile 2 domain-containing protein</fullName>
    </recommendedName>
</protein>
<dbReference type="InterPro" id="IPR017981">
    <property type="entry name" value="GPCR_2-like_7TM"/>
</dbReference>
<evidence type="ECO:0000256" key="5">
    <source>
        <dbReference type="SAM" id="Phobius"/>
    </source>
</evidence>
<dbReference type="InterPro" id="IPR000832">
    <property type="entry name" value="GPCR_2_secretin-like"/>
</dbReference>
<feature type="transmembrane region" description="Helical" evidence="5">
    <location>
        <begin position="12"/>
        <end position="36"/>
    </location>
</feature>
<dbReference type="Gene3D" id="1.20.1070.10">
    <property type="entry name" value="Rhodopsin 7-helix transmembrane proteins"/>
    <property type="match status" value="1"/>
</dbReference>
<dbReference type="InParanoid" id="T1G454"/>
<evidence type="ECO:0000313" key="7">
    <source>
        <dbReference type="EMBL" id="ESO03087.1"/>
    </source>
</evidence>